<dbReference type="GO" id="GO:0000124">
    <property type="term" value="C:SAGA complex"/>
    <property type="evidence" value="ECO:0007669"/>
    <property type="project" value="TreeGrafter"/>
</dbReference>
<dbReference type="SUPFAM" id="SSF56112">
    <property type="entry name" value="Protein kinase-like (PK-like)"/>
    <property type="match status" value="1"/>
</dbReference>
<dbReference type="InterPro" id="IPR016024">
    <property type="entry name" value="ARM-type_fold"/>
</dbReference>
<dbReference type="Gene3D" id="1.25.10.10">
    <property type="entry name" value="Leucine-rich Repeat Variant"/>
    <property type="match status" value="1"/>
</dbReference>
<feature type="region of interest" description="Disordered" evidence="2">
    <location>
        <begin position="2244"/>
        <end position="2271"/>
    </location>
</feature>
<accession>A0A5N5LYE4</accession>
<dbReference type="GO" id="GO:0006281">
    <property type="term" value="P:DNA repair"/>
    <property type="evidence" value="ECO:0007669"/>
    <property type="project" value="TreeGrafter"/>
</dbReference>
<dbReference type="SMART" id="SM01343">
    <property type="entry name" value="FATC"/>
    <property type="match status" value="1"/>
</dbReference>
<feature type="domain" description="FATC" evidence="5">
    <location>
        <begin position="4105"/>
        <end position="4141"/>
    </location>
</feature>
<feature type="compositionally biased region" description="Basic and acidic residues" evidence="2">
    <location>
        <begin position="3508"/>
        <end position="3517"/>
    </location>
</feature>
<dbReference type="InterPro" id="IPR036940">
    <property type="entry name" value="PI3/4_kinase_cat_sf"/>
</dbReference>
<feature type="domain" description="PI3K/PI4K catalytic" evidence="3">
    <location>
        <begin position="3769"/>
        <end position="4092"/>
    </location>
</feature>
<comment type="similarity">
    <text evidence="1">Belongs to the PI3/PI4-kinase family. TRA1 subfamily.</text>
</comment>
<dbReference type="FunFam" id="1.25.10.10:FF:000294">
    <property type="entry name" value="Transformation/transcription domain associated protein"/>
    <property type="match status" value="1"/>
</dbReference>
<dbReference type="PROSITE" id="PS51190">
    <property type="entry name" value="FATC"/>
    <property type="match status" value="1"/>
</dbReference>
<feature type="domain" description="FAT" evidence="4">
    <location>
        <begin position="2895"/>
        <end position="3437"/>
    </location>
</feature>
<evidence type="ECO:0000313" key="6">
    <source>
        <dbReference type="EMBL" id="KAB5547914.1"/>
    </source>
</evidence>
<reference evidence="7" key="1">
    <citation type="journal article" date="2019" name="Gigascience">
        <title>De novo genome assembly of the endangered Acer yangbiense, a plant species with extremely small populations endemic to Yunnan Province, China.</title>
        <authorList>
            <person name="Yang J."/>
            <person name="Wariss H.M."/>
            <person name="Tao L."/>
            <person name="Zhang R."/>
            <person name="Yun Q."/>
            <person name="Hollingsworth P."/>
            <person name="Dao Z."/>
            <person name="Luo G."/>
            <person name="Guo H."/>
            <person name="Ma Y."/>
            <person name="Sun W."/>
        </authorList>
    </citation>
    <scope>NUCLEOTIDE SEQUENCE [LARGE SCALE GENOMIC DNA]</scope>
    <source>
        <strain evidence="7">cv. br00</strain>
    </source>
</reference>
<protein>
    <submittedName>
        <fullName evidence="6">Uncharacterized protein</fullName>
    </submittedName>
</protein>
<dbReference type="InterPro" id="IPR046807">
    <property type="entry name" value="Tra1_central"/>
</dbReference>
<evidence type="ECO:0000256" key="1">
    <source>
        <dbReference type="ARBA" id="ARBA00007234"/>
    </source>
</evidence>
<dbReference type="InterPro" id="IPR000403">
    <property type="entry name" value="PI3/4_kinase_cat_dom"/>
</dbReference>
<dbReference type="InterPro" id="IPR050517">
    <property type="entry name" value="DDR_Repair_Kinase"/>
</dbReference>
<feature type="compositionally biased region" description="Polar residues" evidence="2">
    <location>
        <begin position="3476"/>
        <end position="3487"/>
    </location>
</feature>
<evidence type="ECO:0000259" key="5">
    <source>
        <dbReference type="PROSITE" id="PS51190"/>
    </source>
</evidence>
<dbReference type="PANTHER" id="PTHR11139:SF1">
    <property type="entry name" value="TRANSFORMATION_TRANSCRIPTION DOMAIN-ASSOCIATED PROTEIN"/>
    <property type="match status" value="1"/>
</dbReference>
<feature type="compositionally biased region" description="Low complexity" evidence="2">
    <location>
        <begin position="3452"/>
        <end position="3463"/>
    </location>
</feature>
<sequence>MSPIQNFELHSRHLVESDLPIQMRLQYAMEVRDSLEIAHTAEYLNFLKCYFRAFSVILLQITKPQFVDNPEHKLRNIVVEILNRLPHSEVLRPFVQDLLKVAMQVLTTDNEENGLICIRIIFDLLRTFRPTLENEVQPFLDFVCKIYQNFRMTTSHFFDNTSVAVEDVKPMDISTSSDQGLLSAGHVGNGQLNPSTRSFKIVTESPLVVMFLFQLYSRLVQTNIPHLLPLMVAAISVPGPDKVPPRLKTNFIELKSAQVKHDCGSNDVVDVPANKLQSFCCRLVKPLDRVLSLSFKLVFKDMKTVSFLTYLLKSFADYIRPHEESICKSIVNLLVTCSDSVSIRKELLVALKHVLGTDFKRGLFPLIDTLLEERVLVGTGRACYETLRPLAYSLLAEIVHHVRSDLSLSQLSRIIYLFSSNMHDASLLLSIHTTCARLMLNLVEPIFEKGVDQSTMDEARILLGRILDAFVGKFSTFKRTIPQTSSLEHVDVTCGAIYLKYFIADFQLTNVPAPVFSVSLTSYPWNCLFVACALYLLVGSCDKEALVKHLEYHLQFAYLKPKSGAILNLQVPMEHSKEVSDCKNLIKTLVMGMKTIIWSITHAHLPRSQVSPSTHGTHSQVLVSPPSNLPSPQAFKGMREDEVWKTSGFLKSGVHCLALFKEKDEERDMLNHFSQILCIMEPRDLMDMFSLCMPELFECMIINTQLVHIFSLLLQSSKVYRPFADALVNFLVSSKLDVLKNPDSPGAKLVLHLFRLIFGAVAKAPADFEHILQPHALVIMEVCMKNATEIEKSLGYMQLLRTMFKALAGCKFELLLRDLVPMLQPFLNMLLTMLEGPTGEDIRDLLLELCLTLPARLSSLLPHLPRLVRPLVFCLKGSDGLVSLGLRTLEFWIDSLNPDFLESSMANVMSEVILSLWSHLRPSPYPWGGKAAQILGKLGGRSRRFVKESLALECKDNPEHGLRLILAFESSTPFLVPLDRCINLAVTAVINKNSGVDAFYRKQALMFLRVCLSSQLNLSGNVSDEGYTARQLSTLLVSAVDSSWHRSETSDIKADLGVKTKTQLMAEKSVFKILLVTLIASSAEPDLHDPKDDFVVNVCHHFAMIFHIDYTSNSPSIPAAGLDGSMLSSIASVSSRSKASTNLKELDPLIFLDALVDVLADENRVHAKAALGALNIFAETLLFLACSKHGDVLMSRGGPGTPITVSSPSMNPVYSPPPSVRIPVFEHLLPRLLHCCYGTTWQAQMGGVMGLAALVGKVTVETLCHFQVRIARGLVYVLKRLPLYASKEQEETSQVLTQVLRVVNNVDEANSEPRRKSFQGVVHFLASELFNPNASIIVRKNVQSCLALLASRTGSEVSELLEPLYQPLLQPLITRPLRSKTVDQQVGIVTALNFCLALRPPLLKLTQELVNFMQEALQIAETDENVLTVKFMNPKYALSLNKLQTACIELLCTAMAWADFKTQNHSELRAKIISMFFKSLTCQTPEIVAVSKEGLRQVISQQRMPKELLQSSLRPILVNLAHTKNLSMPLLQGLARLLELLSSWFNVTLGGKLLEHLKKWLEPEKLAQSLKSWKAGEEPKIAAAIIELFHLLPHAASKFLDELVTLTIDLEGAFPPGQVYSEINSPYRLPLTKFLNRYATLAVDYFLAHLSDPKYFKWFMYIIRSDAGQPLRDELAKSPQKILASAFPEFLPKSDLEMTRGSSSTPPSALLGDESLVAPSADSANLLPVNPGTTLNAYFQGLALVKTLAKLILGWLHSNRLVFDTLVRVWKSPARISRLHNEQELNLVQLCLNLLKSASVIFPSSSIFSQKEVLQLHLLIWLWGRVLAVLGYLPSNTSQSPLLNVHTPQTSIEGNKETYLQSLSTCPQTTAQINPAHKENHELRVYTRKKNLRKEIEHSIPPTLDQASEPRPQSAPTHTGMETDDHENTAPIINDIDMPIALRKGIRTRVDYTFLKEFYIIEVAEGYPPNMKREILLHFLNLFQSKQLGDDHLVVVMQMLILPMLAHAFQNGQSWEVVDSGIIKTIVDKLLDPPEEVSAEYDEPLRIELLQLATLLLKYLQNDLVHHRKELIKFGWNHLKREDSASKQWAFVNVCHFLEAYQAPEKIILQVFVALLRTCQPENKLLVKQALDILMPALPRRLPLGDSQMPIWIRYTKKILVEEGHSIPNLIHIFQLIVRHSDLFYSCRAQFVPQMVNSLSRLGLPFNTTTENRRLAIELAGLVVGWERQRQNEIKVVIDSDVPSKSNDEFNPASAGTDPMRAVDGSSYPEDASKRVKVEPGLQSICVMSPGGASSIPNIETPGPSGQPDEEFKPNAAMEEMIINFLIRVALVIEPKDKEATTMYGQALELLSQALEVWPNANVKFNYLEKLLNSMQPSQSKDPSTALAQGLDVMNKVLEKQPHLFIRNNINQISQILEPCFKQKMLDAGKSLCSLLKMVFVAFPPDAASTPPDMKLLYHKVDDLIQKHIDSVTSPQTSGEDTSGSSISFILLVIKTLTEVKKHIEPPILVRILQRLARDMGSSMGSHLRQGQRTDLDLAVSSSRQSADLGAVICSLKSVLKLTNEKVMVVPDCKRSVTQVLNSLLSEKGTDASVFLCILDVIKGWVEDDFCKQGRVTSIGFISHKEIVSFLQKLSQVDKQNFSPDALDEWDRKYLQLLYGICADSKYPLALRQEVFLKVERQCMLGLRARDPDIRNKFFLLYHESLGKSLFTRLQYIIQVQDWEALGDVFWLKQGLDLLLAILVEDKLITLAPNSARVQPFVTASSVPDSSRMQKQVADVPEGSEEAPLTFDSLVLKHVQFLNEMNKLQVADLVIPLRELAHTDANVAYHLWVLVFPIVWGTLHKEEQVSLAKPMIALLSKDYHKKQQASRPNVAQALLEGLQLSNPQPRMPSELIKYIGKTYNAWHIALALLESHVMLFMNETKCSESLAELYCLLNEEDMRCGLWKKRSITAETRAGLSLVQHGYWQHAQSLFYQAMAKATQGTYNNTVPKAEMCLWEEQWLYCASQLSQWGALVDFGKSTENYEILLDCLWKLPDWAYMKDHVIPRAQVEETPKLRLIQAFFSLHDRNTNGIGDTESIVGKGVDLALEQWWQLPEMSVHSSIPLLQQFQQLVEVQESARILVDIANGNKLSSTSAGVHGNLYADLKDILETWRLRTPNEWDNMSAWYDLLQWRNEMYNSVIDAFKDFGTTNPQLHHLGFRDKAWNVNKLAHIARKQGLNDVCVTILEKMYGHSTMEVQEAFVKIREQAKAYLVMKGELTSGLKLINNSKPEYFPVKHKAEIFRLRGDFLWKLNDSEGANLAYSNAISLYKNLSKGWISWGNYCDVAYTDTQDEIWLEYAVSCFLEGIKFGVSNSRGHLARLLYLLSFDTPSESVGRAFDKYLEQVPHWVWLSWIPQLLLSLQRTEAPHSKLVLLKIATVYPQALYYWLRTYLLERRDVANKSELGRAMAQQRMQQNATANGAGSLGLADGNARVQSHGGSSALATDSPVHQGAQSSRGIGSHDGGNTHRQEPERYTAVQSSVHAGNDQPSQLSSSMISESSQNAVRRNGALGFVTSAASAFEAAKEIMEALRSKHSNLAGELEILLTEIGSRFVTLPEERLLAVVNALLHRCYKYPTATTGEVPQSLKKELSGVCRACFSADAVNKHVDFVRDYKQDFERDLDPESTATFPATLSELTARLKHWKNVLQSNVEDRFPTVLKLEEESRVLRDFHVVDVEVPGQYFCDQVIELQVTYINFCDGSLLYMLECLYLDIAPDHTVKLERVGADIPIVRRHGSSFRRLTLIGSDGSQRHFIVQTSLTPNARSDERILQLFRVMNQMFDKHKESRRRHICIHTPIIIPVWSQVRMVEDDLMYSTFLEVYENNCARNNREADFPITYFKEQLNPAISGQISPEAVVDLRLQAYNEITKTHVSDGIFSQYMYKTLLSGNHMWAFKKQFAIHLALSSFMSFMLQIGGRSPNKILFAKNTGKIFQTDFHPAYDANGMIEFNEPVPFRLTRNMQAFFSQFGVEGLIVSAMCAAAQAVVSPKQSQHLWHQLAMFFRDELLSWSWRRPLGLNLGPGAGGSVMNPTDFQHKVTTNVENVISRITGIAPQFLSEEEGNAVDPPQSVQRGVTDLVEAALTPRNLCMMDPTWHPWF</sequence>
<feature type="region of interest" description="Disordered" evidence="2">
    <location>
        <begin position="3452"/>
        <end position="3544"/>
    </location>
</feature>
<evidence type="ECO:0000256" key="2">
    <source>
        <dbReference type="SAM" id="MobiDB-lite"/>
    </source>
</evidence>
<name>A0A5N5LYE4_9ROSI</name>
<dbReference type="PANTHER" id="PTHR11139">
    <property type="entry name" value="ATAXIA TELANGIECTASIA MUTATED ATM -RELATED"/>
    <property type="match status" value="1"/>
</dbReference>
<gene>
    <name evidence="6" type="ORF">DKX38_011320</name>
</gene>
<dbReference type="InterPro" id="IPR003151">
    <property type="entry name" value="PIK-rel_kinase_FAT"/>
</dbReference>
<keyword evidence="7" id="KW-1185">Reference proteome</keyword>
<dbReference type="Gene3D" id="1.10.1070.11">
    <property type="entry name" value="Phosphatidylinositol 3-/4-kinase, catalytic domain"/>
    <property type="match status" value="1"/>
</dbReference>
<dbReference type="Pfam" id="PF02260">
    <property type="entry name" value="FATC"/>
    <property type="match status" value="1"/>
</dbReference>
<dbReference type="FunFam" id="1.10.1070.11:FF:000026">
    <property type="entry name" value="Phosphotransferases/inositol or phosphatidylinositol kinase"/>
    <property type="match status" value="1"/>
</dbReference>
<dbReference type="PROSITE" id="PS51189">
    <property type="entry name" value="FAT"/>
    <property type="match status" value="1"/>
</dbReference>
<dbReference type="GO" id="GO:0035267">
    <property type="term" value="C:NuA4 histone acetyltransferase complex"/>
    <property type="evidence" value="ECO:0007669"/>
    <property type="project" value="TreeGrafter"/>
</dbReference>
<dbReference type="Pfam" id="PF00454">
    <property type="entry name" value="PI3_PI4_kinase"/>
    <property type="match status" value="1"/>
</dbReference>
<dbReference type="Pfam" id="PF20175">
    <property type="entry name" value="Tra1_central"/>
    <property type="match status" value="1"/>
</dbReference>
<dbReference type="GO" id="GO:0005634">
    <property type="term" value="C:nucleus"/>
    <property type="evidence" value="ECO:0007669"/>
    <property type="project" value="TreeGrafter"/>
</dbReference>
<dbReference type="PROSITE" id="PS50290">
    <property type="entry name" value="PI3_4_KINASE_3"/>
    <property type="match status" value="1"/>
</dbReference>
<evidence type="ECO:0000259" key="3">
    <source>
        <dbReference type="PROSITE" id="PS50290"/>
    </source>
</evidence>
<dbReference type="SMART" id="SM00146">
    <property type="entry name" value="PI3Kc"/>
    <property type="match status" value="1"/>
</dbReference>
<dbReference type="InterPro" id="IPR046805">
    <property type="entry name" value="Tra1_ring"/>
</dbReference>
<dbReference type="Pfam" id="PF02259">
    <property type="entry name" value="FAT"/>
    <property type="match status" value="1"/>
</dbReference>
<feature type="region of interest" description="Disordered" evidence="2">
    <location>
        <begin position="1899"/>
        <end position="1929"/>
    </location>
</feature>
<dbReference type="SUPFAM" id="SSF48371">
    <property type="entry name" value="ARM repeat"/>
    <property type="match status" value="3"/>
</dbReference>
<dbReference type="EMBL" id="VDCV01000007">
    <property type="protein sequence ID" value="KAB5547914.1"/>
    <property type="molecule type" value="Genomic_DNA"/>
</dbReference>
<feature type="compositionally biased region" description="Low complexity" evidence="2">
    <location>
        <begin position="3531"/>
        <end position="3544"/>
    </location>
</feature>
<organism evidence="6 7">
    <name type="scientific">Salix brachista</name>
    <dbReference type="NCBI Taxonomy" id="2182728"/>
    <lineage>
        <taxon>Eukaryota</taxon>
        <taxon>Viridiplantae</taxon>
        <taxon>Streptophyta</taxon>
        <taxon>Embryophyta</taxon>
        <taxon>Tracheophyta</taxon>
        <taxon>Spermatophyta</taxon>
        <taxon>Magnoliopsida</taxon>
        <taxon>eudicotyledons</taxon>
        <taxon>Gunneridae</taxon>
        <taxon>Pentapetalae</taxon>
        <taxon>rosids</taxon>
        <taxon>fabids</taxon>
        <taxon>Malpighiales</taxon>
        <taxon>Salicaceae</taxon>
        <taxon>Saliceae</taxon>
        <taxon>Salix</taxon>
    </lineage>
</organism>
<dbReference type="CDD" id="cd05163">
    <property type="entry name" value="PIKK_TRRAP"/>
    <property type="match status" value="1"/>
</dbReference>
<dbReference type="InterPro" id="IPR014009">
    <property type="entry name" value="PIK_FAT"/>
</dbReference>
<dbReference type="GO" id="GO:0006355">
    <property type="term" value="P:regulation of DNA-templated transcription"/>
    <property type="evidence" value="ECO:0007669"/>
    <property type="project" value="TreeGrafter"/>
</dbReference>
<comment type="caution">
    <text evidence="6">The sequence shown here is derived from an EMBL/GenBank/DDBJ whole genome shotgun (WGS) entry which is preliminary data.</text>
</comment>
<dbReference type="InterPro" id="IPR011989">
    <property type="entry name" value="ARM-like"/>
</dbReference>
<evidence type="ECO:0000313" key="7">
    <source>
        <dbReference type="Proteomes" id="UP000326939"/>
    </source>
</evidence>
<dbReference type="Pfam" id="PF20206">
    <property type="entry name" value="Tra1_ring"/>
    <property type="match status" value="1"/>
</dbReference>
<dbReference type="InterPro" id="IPR003152">
    <property type="entry name" value="FATC_dom"/>
</dbReference>
<dbReference type="Proteomes" id="UP000326939">
    <property type="component" value="Chromosome 7"/>
</dbReference>
<evidence type="ECO:0000259" key="4">
    <source>
        <dbReference type="PROSITE" id="PS51189"/>
    </source>
</evidence>
<proteinExistence type="inferred from homology"/>
<dbReference type="InterPro" id="IPR011009">
    <property type="entry name" value="Kinase-like_dom_sf"/>
</dbReference>